<feature type="compositionally biased region" description="Polar residues" evidence="1">
    <location>
        <begin position="1"/>
        <end position="14"/>
    </location>
</feature>
<feature type="region of interest" description="Disordered" evidence="1">
    <location>
        <begin position="711"/>
        <end position="730"/>
    </location>
</feature>
<accession>A0A915PNM9</accession>
<evidence type="ECO:0000313" key="3">
    <source>
        <dbReference type="WBParaSite" id="sdigi.contig290.g7115.t1"/>
    </source>
</evidence>
<dbReference type="WBParaSite" id="sdigi.contig290.g7115.t1">
    <property type="protein sequence ID" value="sdigi.contig290.g7115.t1"/>
    <property type="gene ID" value="sdigi.contig290.g7115"/>
</dbReference>
<name>A0A915PNM9_9BILA</name>
<organism evidence="2 3">
    <name type="scientific">Setaria digitata</name>
    <dbReference type="NCBI Taxonomy" id="48799"/>
    <lineage>
        <taxon>Eukaryota</taxon>
        <taxon>Metazoa</taxon>
        <taxon>Ecdysozoa</taxon>
        <taxon>Nematoda</taxon>
        <taxon>Chromadorea</taxon>
        <taxon>Rhabditida</taxon>
        <taxon>Spirurina</taxon>
        <taxon>Spiruromorpha</taxon>
        <taxon>Filarioidea</taxon>
        <taxon>Setariidae</taxon>
        <taxon>Setaria</taxon>
    </lineage>
</organism>
<feature type="region of interest" description="Disordered" evidence="1">
    <location>
        <begin position="170"/>
        <end position="195"/>
    </location>
</feature>
<evidence type="ECO:0000313" key="2">
    <source>
        <dbReference type="Proteomes" id="UP000887581"/>
    </source>
</evidence>
<feature type="region of interest" description="Disordered" evidence="1">
    <location>
        <begin position="1"/>
        <end position="26"/>
    </location>
</feature>
<feature type="region of interest" description="Disordered" evidence="1">
    <location>
        <begin position="573"/>
        <end position="592"/>
    </location>
</feature>
<evidence type="ECO:0000256" key="1">
    <source>
        <dbReference type="SAM" id="MobiDB-lite"/>
    </source>
</evidence>
<feature type="compositionally biased region" description="Polar residues" evidence="1">
    <location>
        <begin position="372"/>
        <end position="383"/>
    </location>
</feature>
<protein>
    <submittedName>
        <fullName evidence="3">Uncharacterized protein</fullName>
    </submittedName>
</protein>
<keyword evidence="2" id="KW-1185">Reference proteome</keyword>
<proteinExistence type="predicted"/>
<reference evidence="3" key="1">
    <citation type="submission" date="2022-11" db="UniProtKB">
        <authorList>
            <consortium name="WormBaseParasite"/>
        </authorList>
    </citation>
    <scope>IDENTIFICATION</scope>
</reference>
<sequence length="730" mass="80565">MGSVHSTLLNNMNELGQGKSESGRDVAVGGDIRSRAETSAGRQIGNHKKRGYTHTLCSFMGSQQSQVLSRQQQLLGQRRQQHLLTERASSPHFERSSTSFPMNKLFGHEPLRVDLLVLLIESREYVTESTKGLGLSNDWIYRSSSQSYPYPRTHTLVVVSPSRPVMENKSEEQRMKMRPPLNRTIPPIPESKSNDSIMTHVSEKYVETHGEPEPSTSLAFRESSCLKSVGQIIAPPTSKTSSRDMGNDGSLVIENRMAQNLAAKTAVIISARNRRSEDVPRSPLMSVAHSVRSKLTKLGSRFSRSDGNQNIRASTSLSSMGQGPVDKLSNVASDTRFKKSASMETRTKNPTKILGNGVLEMSKISGRHPSLNGESPLSETSKNEISLGQDRYSKLIRPKNLSCRSGDDTKTNSIVETVKVHLEPRVTQTVSPPDRIRQFTSTTVAFTMTAEVQTSKNQENNKEAKTKPIMNIAVKSNPECDVHLASSNLKPPNNKDDHDQIKMRNTGRQRSFIPLYTTPSRKLPAKKSGTKMGQAPLAECESSCIENSPAVEIPPAKFIPNKIRSVRMRENLEGGDVESQSPDHGPLKNSVRGSFQQNKDICTVTAVDALPNTIARNYLPKIPADCSCDKDAKSGNSRNELISVMTSSGFTTSFGFQDSPDKSPEMDMELKFTDITLAQKYSKSANSQCVETKHAALTEVLKIHVPSVLRKTDPREDGEKKTLTTDDNAR</sequence>
<dbReference type="Proteomes" id="UP000887581">
    <property type="component" value="Unplaced"/>
</dbReference>
<feature type="compositionally biased region" description="Polar residues" evidence="1">
    <location>
        <begin position="305"/>
        <end position="321"/>
    </location>
</feature>
<feature type="region of interest" description="Disordered" evidence="1">
    <location>
        <begin position="300"/>
        <end position="327"/>
    </location>
</feature>
<feature type="region of interest" description="Disordered" evidence="1">
    <location>
        <begin position="364"/>
        <end position="383"/>
    </location>
</feature>
<dbReference type="AlphaFoldDB" id="A0A915PNM9"/>